<evidence type="ECO:0000313" key="3">
    <source>
        <dbReference type="EMBL" id="JAG25298.1"/>
    </source>
</evidence>
<dbReference type="EMBL" id="GBHO01018307">
    <property type="protein sequence ID" value="JAG25297.1"/>
    <property type="molecule type" value="Transcribed_RNA"/>
</dbReference>
<evidence type="ECO:0000313" key="2">
    <source>
        <dbReference type="EMBL" id="JAG25297.1"/>
    </source>
</evidence>
<name>A0A0A9Y2F5_LYGHE</name>
<dbReference type="EMBL" id="GBRD01017289">
    <property type="protein sequence ID" value="JAG48538.1"/>
    <property type="molecule type" value="Transcribed_RNA"/>
</dbReference>
<evidence type="ECO:0000256" key="1">
    <source>
        <dbReference type="SAM" id="MobiDB-lite"/>
    </source>
</evidence>
<protein>
    <submittedName>
        <fullName evidence="3">Uncharacterized protein</fullName>
    </submittedName>
</protein>
<dbReference type="AlphaFoldDB" id="A0A0A9Y2F5"/>
<proteinExistence type="predicted"/>
<reference evidence="4" key="3">
    <citation type="submission" date="2014-09" db="EMBL/GenBank/DDBJ databases">
        <authorList>
            <person name="Magalhaes I.L.F."/>
            <person name="Oliveira U."/>
            <person name="Santos F.R."/>
            <person name="Vidigal T.H.D.A."/>
            <person name="Brescovit A.D."/>
            <person name="Santos A.J."/>
        </authorList>
    </citation>
    <scope>NUCLEOTIDE SEQUENCE</scope>
</reference>
<reference evidence="3" key="1">
    <citation type="journal article" date="2014" name="PLoS ONE">
        <title>Transcriptome-Based Identification of ABC Transporters in the Western Tarnished Plant Bug Lygus hesperus.</title>
        <authorList>
            <person name="Hull J.J."/>
            <person name="Chaney K."/>
            <person name="Geib S.M."/>
            <person name="Fabrick J.A."/>
            <person name="Brent C.S."/>
            <person name="Walsh D."/>
            <person name="Lavine L.C."/>
        </authorList>
    </citation>
    <scope>NUCLEOTIDE SEQUENCE</scope>
</reference>
<dbReference type="EMBL" id="GBRD01017290">
    <property type="protein sequence ID" value="JAG48537.1"/>
    <property type="molecule type" value="Transcribed_RNA"/>
</dbReference>
<accession>A0A0A9Y2F5</accession>
<sequence>MSGKELHRSCTCGLHHKWPEEQKVQVVSKEPQYSQEPPKIQKTVSLPRKSSIHEKLPASRKPSNPQTPSKPVTQKKVVSREDDSRQMQAASSSLDGPLLSLHKKDILNKGTTHQRRHTDIPVERRRSSWEFFLESKKLRKLKKKREKQEEKIKKKNEMKKKKTIVKHARRSFKNRFFRGLMNAFGFKNKSQDRKKAKNNRELYPLDEFCSRSSKPFRMNIQ</sequence>
<gene>
    <name evidence="2" type="ORF">CM83_9994</name>
    <name evidence="3" type="ORF">CM83_9995</name>
</gene>
<feature type="compositionally biased region" description="Polar residues" evidence="1">
    <location>
        <begin position="61"/>
        <end position="72"/>
    </location>
</feature>
<evidence type="ECO:0000313" key="4">
    <source>
        <dbReference type="EMBL" id="JAG48537.1"/>
    </source>
</evidence>
<dbReference type="EMBL" id="GBHO01018306">
    <property type="protein sequence ID" value="JAG25298.1"/>
    <property type="molecule type" value="Transcribed_RNA"/>
</dbReference>
<organism evidence="3">
    <name type="scientific">Lygus hesperus</name>
    <name type="common">Western plant bug</name>
    <dbReference type="NCBI Taxonomy" id="30085"/>
    <lineage>
        <taxon>Eukaryota</taxon>
        <taxon>Metazoa</taxon>
        <taxon>Ecdysozoa</taxon>
        <taxon>Arthropoda</taxon>
        <taxon>Hexapoda</taxon>
        <taxon>Insecta</taxon>
        <taxon>Pterygota</taxon>
        <taxon>Neoptera</taxon>
        <taxon>Paraneoptera</taxon>
        <taxon>Hemiptera</taxon>
        <taxon>Heteroptera</taxon>
        <taxon>Panheteroptera</taxon>
        <taxon>Cimicomorpha</taxon>
        <taxon>Miridae</taxon>
        <taxon>Mirini</taxon>
        <taxon>Lygus</taxon>
    </lineage>
</organism>
<feature type="region of interest" description="Disordered" evidence="1">
    <location>
        <begin position="19"/>
        <end position="97"/>
    </location>
</feature>
<reference evidence="3" key="2">
    <citation type="submission" date="2014-07" db="EMBL/GenBank/DDBJ databases">
        <authorList>
            <person name="Hull J."/>
        </authorList>
    </citation>
    <scope>NUCLEOTIDE SEQUENCE</scope>
</reference>